<dbReference type="PRINTS" id="PR00723">
    <property type="entry name" value="SUBTILISIN"/>
</dbReference>
<keyword evidence="8" id="KW-1133">Transmembrane helix</keyword>
<evidence type="ECO:0000256" key="4">
    <source>
        <dbReference type="ARBA" id="ARBA00022670"/>
    </source>
</evidence>
<dbReference type="Proteomes" id="UP000615026">
    <property type="component" value="Unassembled WGS sequence"/>
</dbReference>
<dbReference type="CDD" id="cd07484">
    <property type="entry name" value="Peptidases_S8_Thermitase_like"/>
    <property type="match status" value="1"/>
</dbReference>
<evidence type="ECO:0000259" key="10">
    <source>
        <dbReference type="Pfam" id="PF19366"/>
    </source>
</evidence>
<evidence type="ECO:0000256" key="1">
    <source>
        <dbReference type="ARBA" id="ARBA00004613"/>
    </source>
</evidence>
<dbReference type="InterPro" id="IPR045986">
    <property type="entry name" value="DUF5942"/>
</dbReference>
<reference evidence="11" key="1">
    <citation type="submission" date="2020-10" db="EMBL/GenBank/DDBJ databases">
        <authorList>
            <person name="Castelo-Branco R."/>
            <person name="Eusebio N."/>
            <person name="Adriana R."/>
            <person name="Vieira A."/>
            <person name="Brugerolle De Fraissinette N."/>
            <person name="Rezende De Castro R."/>
            <person name="Schneider M.P."/>
            <person name="Vasconcelos V."/>
            <person name="Leao P.N."/>
        </authorList>
    </citation>
    <scope>NUCLEOTIDE SEQUENCE</scope>
    <source>
        <strain evidence="11">LEGE 11479</strain>
    </source>
</reference>
<protein>
    <submittedName>
        <fullName evidence="11">Peptidase S8</fullName>
    </submittedName>
</protein>
<feature type="active site" description="Charge relay system" evidence="7">
    <location>
        <position position="195"/>
    </location>
</feature>
<dbReference type="Pfam" id="PF19366">
    <property type="entry name" value="DUF5942"/>
    <property type="match status" value="1"/>
</dbReference>
<dbReference type="InterPro" id="IPR000209">
    <property type="entry name" value="Peptidase_S8/S53_dom"/>
</dbReference>
<feature type="active site" description="Charge relay system" evidence="7">
    <location>
        <position position="363"/>
    </location>
</feature>
<evidence type="ECO:0000259" key="9">
    <source>
        <dbReference type="Pfam" id="PF00082"/>
    </source>
</evidence>
<dbReference type="AlphaFoldDB" id="A0A928ZVL7"/>
<dbReference type="Gene3D" id="3.40.50.200">
    <property type="entry name" value="Peptidase S8/S53 domain"/>
    <property type="match status" value="1"/>
</dbReference>
<evidence type="ECO:0000256" key="7">
    <source>
        <dbReference type="PROSITE-ProRule" id="PRU01240"/>
    </source>
</evidence>
<name>A0A928ZVL7_LEPEC</name>
<keyword evidence="3" id="KW-0964">Secreted</keyword>
<comment type="subcellular location">
    <subcellularLocation>
        <location evidence="1">Secreted</location>
    </subcellularLocation>
</comment>
<keyword evidence="6 7" id="KW-0720">Serine protease</keyword>
<dbReference type="GO" id="GO:0006508">
    <property type="term" value="P:proteolysis"/>
    <property type="evidence" value="ECO:0007669"/>
    <property type="project" value="UniProtKB-KW"/>
</dbReference>
<feature type="transmembrane region" description="Helical" evidence="8">
    <location>
        <begin position="463"/>
        <end position="490"/>
    </location>
</feature>
<feature type="active site" description="Charge relay system" evidence="7">
    <location>
        <position position="162"/>
    </location>
</feature>
<feature type="transmembrane region" description="Helical" evidence="8">
    <location>
        <begin position="567"/>
        <end position="587"/>
    </location>
</feature>
<accession>A0A928ZVL7</accession>
<dbReference type="PROSITE" id="PS51892">
    <property type="entry name" value="SUBTILASE"/>
    <property type="match status" value="1"/>
</dbReference>
<keyword evidence="8" id="KW-0472">Membrane</keyword>
<gene>
    <name evidence="11" type="ORF">IQ260_16700</name>
</gene>
<keyword evidence="8" id="KW-0812">Transmembrane</keyword>
<proteinExistence type="inferred from homology"/>
<sequence>MKRFYFALVGLGVTLALLWGSLFPVGAIAQKPTKPDQQTFAVGEFDSIILDFLETPDVLSSLTTSLKSLGQQFSLSPVLNSDFSVADNLYIVSGNQAILDKLKNSSWAAQTEYIEPNYIYSQSSMPVNDPDYAKQWNLKQINAPGAWKRGVNGQGVTVAVIDTGISQGPDLKKTQFVSGYDFVNDRENAIDDNGHGTHVAGTIAQSTNNRYGVAGVAYGAKLMPLKVLSRSGGGTVADIAEAIRFAADHGANVINMSLGGGGDSKLMREAVDYAHKKGVVIVAAAGNESVGSASYPALYPNVIAVSAVGPDRQKTSYSNYGTGVDIAAPGGATRSNEQDGILQETINPRSPSAFQFKYFQGTSMAAPHVAAVAALVKSRRPYLSPDQVWDVLKSSAQPVKSDSQNYFGAGYLDAAKAVGGGIPIAFNPLAIRWVDIGLKLLAAALLTWLLIPREGSFSPWNVSFALGVVLGSVGLFVLPAISIANVPQWLLRALGSSIPELGGAVMNQSTLNPIFASLLIPLGLMSAFISHRMFKWVVLGISIGMTAFMVIAASGSPTLWLIGTGQWARLFLLMNAVLCMFITYLFMKVAADDGAPAVSNNQR</sequence>
<organism evidence="11 12">
    <name type="scientific">Leptolyngbya cf. ectocarpi LEGE 11479</name>
    <dbReference type="NCBI Taxonomy" id="1828722"/>
    <lineage>
        <taxon>Bacteria</taxon>
        <taxon>Bacillati</taxon>
        <taxon>Cyanobacteriota</taxon>
        <taxon>Cyanophyceae</taxon>
        <taxon>Leptolyngbyales</taxon>
        <taxon>Leptolyngbyaceae</taxon>
        <taxon>Leptolyngbya group</taxon>
        <taxon>Leptolyngbya</taxon>
    </lineage>
</organism>
<evidence type="ECO:0000313" key="11">
    <source>
        <dbReference type="EMBL" id="MBE9068293.1"/>
    </source>
</evidence>
<keyword evidence="12" id="KW-1185">Reference proteome</keyword>
<dbReference type="InterPro" id="IPR050131">
    <property type="entry name" value="Peptidase_S8_subtilisin-like"/>
</dbReference>
<dbReference type="GO" id="GO:0004252">
    <property type="term" value="F:serine-type endopeptidase activity"/>
    <property type="evidence" value="ECO:0007669"/>
    <property type="project" value="UniProtKB-UniRule"/>
</dbReference>
<feature type="transmembrane region" description="Helical" evidence="8">
    <location>
        <begin position="430"/>
        <end position="451"/>
    </location>
</feature>
<feature type="domain" description="Peptidase S8/S53" evidence="9">
    <location>
        <begin position="153"/>
        <end position="410"/>
    </location>
</feature>
<evidence type="ECO:0000256" key="2">
    <source>
        <dbReference type="ARBA" id="ARBA00011073"/>
    </source>
</evidence>
<comment type="similarity">
    <text evidence="2 7">Belongs to the peptidase S8 family.</text>
</comment>
<dbReference type="InterPro" id="IPR017295">
    <property type="entry name" value="Pept_S8A_subtilisin_cyanobac-1"/>
</dbReference>
<dbReference type="InterPro" id="IPR015500">
    <property type="entry name" value="Peptidase_S8_subtilisin-rel"/>
</dbReference>
<dbReference type="Pfam" id="PF00082">
    <property type="entry name" value="Peptidase_S8"/>
    <property type="match status" value="1"/>
</dbReference>
<feature type="transmembrane region" description="Helical" evidence="8">
    <location>
        <begin position="510"/>
        <end position="529"/>
    </location>
</feature>
<keyword evidence="4 7" id="KW-0645">Protease</keyword>
<evidence type="ECO:0000313" key="12">
    <source>
        <dbReference type="Proteomes" id="UP000615026"/>
    </source>
</evidence>
<dbReference type="InterPro" id="IPR036852">
    <property type="entry name" value="Peptidase_S8/S53_dom_sf"/>
</dbReference>
<dbReference type="RefSeq" id="WP_193994241.1">
    <property type="nucleotide sequence ID" value="NZ_JADEXP010000156.1"/>
</dbReference>
<dbReference type="GO" id="GO:0005576">
    <property type="term" value="C:extracellular region"/>
    <property type="evidence" value="ECO:0007669"/>
    <property type="project" value="UniProtKB-SubCell"/>
</dbReference>
<evidence type="ECO:0000256" key="8">
    <source>
        <dbReference type="SAM" id="Phobius"/>
    </source>
</evidence>
<dbReference type="SUPFAM" id="SSF52743">
    <property type="entry name" value="Subtilisin-like"/>
    <property type="match status" value="1"/>
</dbReference>
<evidence type="ECO:0000256" key="3">
    <source>
        <dbReference type="ARBA" id="ARBA00022525"/>
    </source>
</evidence>
<dbReference type="EMBL" id="JADEXP010000156">
    <property type="protein sequence ID" value="MBE9068293.1"/>
    <property type="molecule type" value="Genomic_DNA"/>
</dbReference>
<evidence type="ECO:0000256" key="5">
    <source>
        <dbReference type="ARBA" id="ARBA00022801"/>
    </source>
</evidence>
<dbReference type="PIRSF" id="PIRSF037851">
    <property type="entry name" value="Subtilisin_cyano"/>
    <property type="match status" value="1"/>
</dbReference>
<dbReference type="InterPro" id="IPR023828">
    <property type="entry name" value="Peptidase_S8_Ser-AS"/>
</dbReference>
<dbReference type="PROSITE" id="PS00138">
    <property type="entry name" value="SUBTILASE_SER"/>
    <property type="match status" value="1"/>
</dbReference>
<feature type="transmembrane region" description="Helical" evidence="8">
    <location>
        <begin position="536"/>
        <end position="555"/>
    </location>
</feature>
<dbReference type="PANTHER" id="PTHR43806">
    <property type="entry name" value="PEPTIDASE S8"/>
    <property type="match status" value="1"/>
</dbReference>
<comment type="caution">
    <text evidence="11">The sequence shown here is derived from an EMBL/GenBank/DDBJ whole genome shotgun (WGS) entry which is preliminary data.</text>
</comment>
<dbReference type="PANTHER" id="PTHR43806:SF11">
    <property type="entry name" value="CEREVISIN-RELATED"/>
    <property type="match status" value="1"/>
</dbReference>
<dbReference type="InterPro" id="IPR034084">
    <property type="entry name" value="Thermitase-like_dom"/>
</dbReference>
<feature type="domain" description="DUF5942" evidence="10">
    <location>
        <begin position="438"/>
        <end position="589"/>
    </location>
</feature>
<evidence type="ECO:0000256" key="6">
    <source>
        <dbReference type="ARBA" id="ARBA00022825"/>
    </source>
</evidence>
<keyword evidence="5 7" id="KW-0378">Hydrolase</keyword>